<evidence type="ECO:0000313" key="2">
    <source>
        <dbReference type="Proteomes" id="UP000289726"/>
    </source>
</evidence>
<proteinExistence type="predicted"/>
<keyword evidence="1" id="KW-0489">Methyltransferase</keyword>
<evidence type="ECO:0000313" key="1">
    <source>
        <dbReference type="EMBL" id="QBF23719.1"/>
    </source>
</evidence>
<dbReference type="InterPro" id="IPR029063">
    <property type="entry name" value="SAM-dependent_MTases_sf"/>
</dbReference>
<dbReference type="PANTHER" id="PTHR38451">
    <property type="entry name" value="TRNA (ADENINE(22)-N(1))-METHYLTRANSFERASE"/>
    <property type="match status" value="1"/>
</dbReference>
<dbReference type="Gene3D" id="3.40.50.150">
    <property type="entry name" value="Vaccinia Virus protein VP39"/>
    <property type="match status" value="1"/>
</dbReference>
<name>A0A4P6M8L8_9MOLU</name>
<dbReference type="Proteomes" id="UP000289726">
    <property type="component" value="Chromosome"/>
</dbReference>
<dbReference type="Pfam" id="PF12847">
    <property type="entry name" value="Methyltransf_18"/>
    <property type="match status" value="1"/>
</dbReference>
<protein>
    <submittedName>
        <fullName evidence="1">SAM-dependent methyltransferase</fullName>
    </submittedName>
</protein>
<reference evidence="1 2" key="1">
    <citation type="submission" date="2019-02" db="EMBL/GenBank/DDBJ databases">
        <title>Draft Genome Sequence of Maize Bushy Stunt-like Phytoplasma group 16SrI-B (Aster yellows) in South Africa.</title>
        <authorList>
            <person name="Coetzee B."/>
            <person name="Douglas-Smit N."/>
            <person name="Maree H.J."/>
            <person name="Burger J.T."/>
            <person name="Kruger K."/>
            <person name="Pietersen G."/>
        </authorList>
    </citation>
    <scope>NUCLEOTIDE SEQUENCE [LARGE SCALE GENOMIC DNA]</scope>
    <source>
        <strain evidence="1 2">De Villa</strain>
    </source>
</reference>
<keyword evidence="2" id="KW-1185">Reference proteome</keyword>
<organism evidence="1 2">
    <name type="scientific">'Catharanthus roseus' aster yellows phytoplasma</name>
    <dbReference type="NCBI Taxonomy" id="1193712"/>
    <lineage>
        <taxon>Bacteria</taxon>
        <taxon>Bacillati</taxon>
        <taxon>Mycoplasmatota</taxon>
        <taxon>Mollicutes</taxon>
        <taxon>Acholeplasmatales</taxon>
        <taxon>Acholeplasmataceae</taxon>
        <taxon>Candidatus Phytoplasma</taxon>
        <taxon>16SrI (Aster yellows group)</taxon>
    </lineage>
</organism>
<dbReference type="SUPFAM" id="SSF53335">
    <property type="entry name" value="S-adenosyl-L-methionine-dependent methyltransferases"/>
    <property type="match status" value="1"/>
</dbReference>
<dbReference type="PANTHER" id="PTHR38451:SF1">
    <property type="entry name" value="TRNA (ADENINE(22)-N(1))-METHYLTRANSFERASE"/>
    <property type="match status" value="1"/>
</dbReference>
<sequence>MKRILFIASLTKNYDTVVDIGTDHGLVLKKAFQQGYIKQAIAADIRLKPLFQAQKNLAYYPVTFCLSDGFQNICQDFDLALICGMGTYAITKILEKSPDKSKHFILGSQSNQDYLQEWLLKNDFQILEEYHLFDKFFYHFLKVTRKS</sequence>
<accession>A0A4P6M8L8</accession>
<dbReference type="GO" id="GO:0032259">
    <property type="term" value="P:methylation"/>
    <property type="evidence" value="ECO:0007669"/>
    <property type="project" value="UniProtKB-KW"/>
</dbReference>
<gene>
    <name evidence="1" type="ORF">EXT02_00590</name>
</gene>
<dbReference type="GO" id="GO:0008168">
    <property type="term" value="F:methyltransferase activity"/>
    <property type="evidence" value="ECO:0007669"/>
    <property type="project" value="UniProtKB-KW"/>
</dbReference>
<dbReference type="AlphaFoldDB" id="A0A4P6M8L8"/>
<dbReference type="RefSeq" id="WP_130427412.1">
    <property type="nucleotide sequence ID" value="NZ_CP035949.1"/>
</dbReference>
<dbReference type="EMBL" id="CP035949">
    <property type="protein sequence ID" value="QBF23719.1"/>
    <property type="molecule type" value="Genomic_DNA"/>
</dbReference>
<keyword evidence="1" id="KW-0808">Transferase</keyword>